<dbReference type="RefSeq" id="WP_066587374.1">
    <property type="nucleotide sequence ID" value="NZ_CABKVS010000002.1"/>
</dbReference>
<dbReference type="AlphaFoldDB" id="A0A2Z3YPT0"/>
<organism evidence="10 11">
    <name type="scientific">Corynebacterium provencense</name>
    <dbReference type="NCBI Taxonomy" id="1737425"/>
    <lineage>
        <taxon>Bacteria</taxon>
        <taxon>Bacillati</taxon>
        <taxon>Actinomycetota</taxon>
        <taxon>Actinomycetes</taxon>
        <taxon>Mycobacteriales</taxon>
        <taxon>Corynebacteriaceae</taxon>
        <taxon>Corynebacterium</taxon>
    </lineage>
</organism>
<protein>
    <submittedName>
        <fullName evidence="10">sn-glycerol-3-phosphate transport system permease protein UgpA</fullName>
    </submittedName>
</protein>
<dbReference type="Proteomes" id="UP000247696">
    <property type="component" value="Chromosome"/>
</dbReference>
<gene>
    <name evidence="10" type="primary">ugpA</name>
    <name evidence="10" type="ORF">Csp1_00530</name>
</gene>
<feature type="domain" description="ABC transmembrane type-1" evidence="9">
    <location>
        <begin position="94"/>
        <end position="306"/>
    </location>
</feature>
<evidence type="ECO:0000256" key="1">
    <source>
        <dbReference type="ARBA" id="ARBA00004651"/>
    </source>
</evidence>
<evidence type="ECO:0000256" key="5">
    <source>
        <dbReference type="ARBA" id="ARBA00022989"/>
    </source>
</evidence>
<dbReference type="OrthoDB" id="3810889at2"/>
<feature type="transmembrane region" description="Helical" evidence="7">
    <location>
        <begin position="285"/>
        <end position="305"/>
    </location>
</feature>
<feature type="region of interest" description="Disordered" evidence="8">
    <location>
        <begin position="1"/>
        <end position="20"/>
    </location>
</feature>
<feature type="transmembrane region" description="Helical" evidence="7">
    <location>
        <begin position="233"/>
        <end position="253"/>
    </location>
</feature>
<accession>A0A2Z3YPT0</accession>
<evidence type="ECO:0000313" key="10">
    <source>
        <dbReference type="EMBL" id="AWT24890.1"/>
    </source>
</evidence>
<dbReference type="Gene3D" id="1.10.3720.10">
    <property type="entry name" value="MetI-like"/>
    <property type="match status" value="1"/>
</dbReference>
<keyword evidence="6 7" id="KW-0472">Membrane</keyword>
<keyword evidence="5 7" id="KW-1133">Transmembrane helix</keyword>
<evidence type="ECO:0000256" key="8">
    <source>
        <dbReference type="SAM" id="MobiDB-lite"/>
    </source>
</evidence>
<evidence type="ECO:0000313" key="11">
    <source>
        <dbReference type="Proteomes" id="UP000247696"/>
    </source>
</evidence>
<evidence type="ECO:0000259" key="9">
    <source>
        <dbReference type="PROSITE" id="PS50928"/>
    </source>
</evidence>
<keyword evidence="3" id="KW-1003">Cell membrane</keyword>
<feature type="transmembrane region" description="Helical" evidence="7">
    <location>
        <begin position="179"/>
        <end position="201"/>
    </location>
</feature>
<dbReference type="PROSITE" id="PS50928">
    <property type="entry name" value="ABC_TM1"/>
    <property type="match status" value="1"/>
</dbReference>
<dbReference type="CDD" id="cd06261">
    <property type="entry name" value="TM_PBP2"/>
    <property type="match status" value="1"/>
</dbReference>
<comment type="subcellular location">
    <subcellularLocation>
        <location evidence="1 7">Cell membrane</location>
        <topology evidence="1 7">Multi-pass membrane protein</topology>
    </subcellularLocation>
</comment>
<evidence type="ECO:0000256" key="2">
    <source>
        <dbReference type="ARBA" id="ARBA00022448"/>
    </source>
</evidence>
<dbReference type="PANTHER" id="PTHR30193">
    <property type="entry name" value="ABC TRANSPORTER PERMEASE PROTEIN"/>
    <property type="match status" value="1"/>
</dbReference>
<evidence type="ECO:0000256" key="6">
    <source>
        <dbReference type="ARBA" id="ARBA00023136"/>
    </source>
</evidence>
<dbReference type="InterPro" id="IPR035906">
    <property type="entry name" value="MetI-like_sf"/>
</dbReference>
<sequence>MSLVSTRNRPPESGNAEPAHPRKRKIKYSWKESLLFLLFIGPNLGIILVFSYWPTLYNAFFSFVDWDMISPTMQWVGLKNYADLLHDAEFMTVLRNTVVFTFVTVAGTLVGGLGIGMLLSRRLKFSGLARTLTFAPHMIPGAVVGIMWLFMFDPNYGLSRWLFGLVGLDSPQWTSTSQWSLWAVIIAYSWQQVGFVAIIYYTAILDLPREIYEAASVDGASGWRLFRDVTLPLLRPVTFFLVCTGIISSAQAFDIIATLTSGGPGVSSSTLTWSVYEEAFHNFDIGSSAAQSMVLFVFLMVVTVLQMRYARRSAD</sequence>
<dbReference type="GO" id="GO:0005886">
    <property type="term" value="C:plasma membrane"/>
    <property type="evidence" value="ECO:0007669"/>
    <property type="project" value="UniProtKB-SubCell"/>
</dbReference>
<evidence type="ECO:0000256" key="3">
    <source>
        <dbReference type="ARBA" id="ARBA00022475"/>
    </source>
</evidence>
<keyword evidence="2 7" id="KW-0813">Transport</keyword>
<proteinExistence type="inferred from homology"/>
<keyword evidence="11" id="KW-1185">Reference proteome</keyword>
<dbReference type="GO" id="GO:0055085">
    <property type="term" value="P:transmembrane transport"/>
    <property type="evidence" value="ECO:0007669"/>
    <property type="project" value="InterPro"/>
</dbReference>
<dbReference type="InterPro" id="IPR000515">
    <property type="entry name" value="MetI-like"/>
</dbReference>
<dbReference type="Pfam" id="PF00528">
    <property type="entry name" value="BPD_transp_1"/>
    <property type="match status" value="1"/>
</dbReference>
<dbReference type="SUPFAM" id="SSF161098">
    <property type="entry name" value="MetI-like"/>
    <property type="match status" value="1"/>
</dbReference>
<dbReference type="EMBL" id="CP024988">
    <property type="protein sequence ID" value="AWT24890.1"/>
    <property type="molecule type" value="Genomic_DNA"/>
</dbReference>
<dbReference type="PANTHER" id="PTHR30193:SF37">
    <property type="entry name" value="INNER MEMBRANE ABC TRANSPORTER PERMEASE PROTEIN YCJO"/>
    <property type="match status" value="1"/>
</dbReference>
<name>A0A2Z3YPT0_9CORY</name>
<reference evidence="11" key="1">
    <citation type="submission" date="2017-11" db="EMBL/GenBank/DDBJ databases">
        <title>Otitis media/interna in a cat caused by the recently described species Corynebacterium provencense.</title>
        <authorList>
            <person name="Kittl S."/>
            <person name="Brodard I."/>
            <person name="Rychener L."/>
            <person name="Jores J."/>
            <person name="Roosje P."/>
            <person name="Gobeli Brawand S."/>
        </authorList>
    </citation>
    <scope>NUCLEOTIDE SEQUENCE [LARGE SCALE GENOMIC DNA]</scope>
    <source>
        <strain evidence="11">17KM38</strain>
    </source>
</reference>
<evidence type="ECO:0000256" key="7">
    <source>
        <dbReference type="RuleBase" id="RU363032"/>
    </source>
</evidence>
<evidence type="ECO:0000256" key="4">
    <source>
        <dbReference type="ARBA" id="ARBA00022692"/>
    </source>
</evidence>
<feature type="transmembrane region" description="Helical" evidence="7">
    <location>
        <begin position="33"/>
        <end position="53"/>
    </location>
</feature>
<dbReference type="InterPro" id="IPR051393">
    <property type="entry name" value="ABC_transporter_permease"/>
</dbReference>
<feature type="transmembrane region" description="Helical" evidence="7">
    <location>
        <begin position="131"/>
        <end position="151"/>
    </location>
</feature>
<feature type="transmembrane region" description="Helical" evidence="7">
    <location>
        <begin position="98"/>
        <end position="119"/>
    </location>
</feature>
<comment type="similarity">
    <text evidence="7">Belongs to the binding-protein-dependent transport system permease family.</text>
</comment>
<dbReference type="KEGG" id="cpre:Csp1_00530"/>
<dbReference type="STRING" id="1737425.GCA_900049755_01836"/>
<keyword evidence="4 7" id="KW-0812">Transmembrane</keyword>